<feature type="site" description="Important for beta-aspartyl-AMP intermediate formation" evidence="10">
    <location>
        <position position="376"/>
    </location>
</feature>
<keyword evidence="13" id="KW-1185">Reference proteome</keyword>
<accession>A0A2I7N9L2</accession>
<name>A0A2I7N9L2_9NEIS</name>
<dbReference type="Pfam" id="PF13522">
    <property type="entry name" value="GATase_6"/>
    <property type="match status" value="1"/>
</dbReference>
<comment type="similarity">
    <text evidence="2">Belongs to the asparagine synthetase family.</text>
</comment>
<protein>
    <recommendedName>
        <fullName evidence="3">asparagine synthase (glutamine-hydrolyzing)</fullName>
        <ecNumber evidence="3">6.3.5.4</ecNumber>
    </recommendedName>
</protein>
<dbReference type="InterPro" id="IPR029055">
    <property type="entry name" value="Ntn_hydrolases_N"/>
</dbReference>
<keyword evidence="8" id="KW-0028">Amino-acid biosynthesis</keyword>
<dbReference type="Gene3D" id="3.60.20.10">
    <property type="entry name" value="Glutamine Phosphoribosylpyrophosphate, subunit 1, domain 1"/>
    <property type="match status" value="1"/>
</dbReference>
<evidence type="ECO:0000259" key="11">
    <source>
        <dbReference type="PROSITE" id="PS51278"/>
    </source>
</evidence>
<feature type="binding site" evidence="9">
    <location>
        <begin position="374"/>
        <end position="375"/>
    </location>
    <ligand>
        <name>ATP</name>
        <dbReference type="ChEBI" id="CHEBI:30616"/>
    </ligand>
</feature>
<dbReference type="PANTHER" id="PTHR43284">
    <property type="entry name" value="ASPARAGINE SYNTHETASE (GLUTAMINE-HYDROLYZING)"/>
    <property type="match status" value="1"/>
</dbReference>
<evidence type="ECO:0000256" key="10">
    <source>
        <dbReference type="PIRSR" id="PIRSR001589-3"/>
    </source>
</evidence>
<feature type="active site" description="For GATase activity" evidence="8">
    <location>
        <position position="2"/>
    </location>
</feature>
<keyword evidence="6 8" id="KW-0315">Glutamine amidotransferase</keyword>
<organism evidence="12 13">
    <name type="scientific">Aquella oligotrophica</name>
    <dbReference type="NCBI Taxonomy" id="2067065"/>
    <lineage>
        <taxon>Bacteria</taxon>
        <taxon>Pseudomonadati</taxon>
        <taxon>Pseudomonadota</taxon>
        <taxon>Betaproteobacteria</taxon>
        <taxon>Neisseriales</taxon>
        <taxon>Neisseriaceae</taxon>
        <taxon>Aquella</taxon>
    </lineage>
</organism>
<dbReference type="InterPro" id="IPR033738">
    <property type="entry name" value="AsnB_N"/>
</dbReference>
<comment type="catalytic activity">
    <reaction evidence="7">
        <text>L-aspartate + L-glutamine + ATP + H2O = L-asparagine + L-glutamate + AMP + diphosphate + H(+)</text>
        <dbReference type="Rhea" id="RHEA:12228"/>
        <dbReference type="ChEBI" id="CHEBI:15377"/>
        <dbReference type="ChEBI" id="CHEBI:15378"/>
        <dbReference type="ChEBI" id="CHEBI:29985"/>
        <dbReference type="ChEBI" id="CHEBI:29991"/>
        <dbReference type="ChEBI" id="CHEBI:30616"/>
        <dbReference type="ChEBI" id="CHEBI:33019"/>
        <dbReference type="ChEBI" id="CHEBI:58048"/>
        <dbReference type="ChEBI" id="CHEBI:58359"/>
        <dbReference type="ChEBI" id="CHEBI:456215"/>
        <dbReference type="EC" id="6.3.5.4"/>
    </reaction>
</comment>
<sequence>MCGIAGFIDKNPNYEFQSIATKMGSSIWHRGPDAYGHWIDNNFGVNLIHQRLSILDLSDAGKQPMLSDSGRYIITFNGEIYNHNNLRKEYEQQFGSHIWRGHSDTEIILAYFDRLGIEAALAKFEGMFAIAVWDKEEKALCLIRDRIGEKPLYYGYIEDTFIFASELKAIRAHPKFVATINHDSIAQLLLHNCIPAPLSIYNGIYKLEPGRMIKLEYSQYQSHTLPKSKQYWQLLSFLSIPYNESFATSSDKLESLLLSVIDQQMMADVPVGCFLSGGVDSSLISALMQKQASKPIETFSIGFDHPDYNEAHYAKEVARHLGTSHNELYVTDQDALNIILDIPFIYDEPFADSSQIPTILVSKLAKSKVTVALSGDGGDELFGGYNRYLLAQKLFNKVSRIPSFLRPKTAQLLNLLSPQLVGKIEKLIKFPVSNLSDKLYKLSGAFKAKTFDDLYLVILAHWLDPSIVMKTNISANSLWLKDNDIRDNLLKMQYLDAVGYLPDDIMTKVDRAAMSVSLETRAPLLNHKIVEFAFTLPEKYKINNGVSKCILRDILYRHVPKELIERPKKGFGIPINQWLRSELKDWAGDLLNPAKINSQGIFNGQVINQKLTDHLAGKANNGYYLWDILMFQQWNEYYKVV</sequence>
<dbReference type="OrthoDB" id="9763290at2"/>
<dbReference type="AlphaFoldDB" id="A0A2I7N9L2"/>
<dbReference type="InterPro" id="IPR017932">
    <property type="entry name" value="GATase_2_dom"/>
</dbReference>
<dbReference type="Gene3D" id="3.40.50.620">
    <property type="entry name" value="HUPs"/>
    <property type="match status" value="1"/>
</dbReference>
<evidence type="ECO:0000256" key="2">
    <source>
        <dbReference type="ARBA" id="ARBA00005752"/>
    </source>
</evidence>
<dbReference type="NCBIfam" id="TIGR01536">
    <property type="entry name" value="asn_synth_AEB"/>
    <property type="match status" value="1"/>
</dbReference>
<dbReference type="Pfam" id="PF00733">
    <property type="entry name" value="Asn_synthase"/>
    <property type="match status" value="1"/>
</dbReference>
<comment type="pathway">
    <text evidence="1">Amino-acid biosynthesis; L-asparagine biosynthesis; L-asparagine from L-aspartate (L-Gln route): step 1/1.</text>
</comment>
<dbReference type="Proteomes" id="UP000236655">
    <property type="component" value="Chromosome"/>
</dbReference>
<dbReference type="EMBL" id="CP024847">
    <property type="protein sequence ID" value="AUR53121.1"/>
    <property type="molecule type" value="Genomic_DNA"/>
</dbReference>
<dbReference type="SUPFAM" id="SSF56235">
    <property type="entry name" value="N-terminal nucleophile aminohydrolases (Ntn hydrolases)"/>
    <property type="match status" value="1"/>
</dbReference>
<dbReference type="PIRSF" id="PIRSF001589">
    <property type="entry name" value="Asn_synthetase_glu-h"/>
    <property type="match status" value="1"/>
</dbReference>
<evidence type="ECO:0000313" key="13">
    <source>
        <dbReference type="Proteomes" id="UP000236655"/>
    </source>
</evidence>
<evidence type="ECO:0000256" key="7">
    <source>
        <dbReference type="ARBA" id="ARBA00048741"/>
    </source>
</evidence>
<dbReference type="CDD" id="cd00712">
    <property type="entry name" value="AsnB"/>
    <property type="match status" value="1"/>
</dbReference>
<dbReference type="PANTHER" id="PTHR43284:SF1">
    <property type="entry name" value="ASPARAGINE SYNTHETASE"/>
    <property type="match status" value="1"/>
</dbReference>
<evidence type="ECO:0000256" key="8">
    <source>
        <dbReference type="PIRSR" id="PIRSR001589-1"/>
    </source>
</evidence>
<evidence type="ECO:0000256" key="3">
    <source>
        <dbReference type="ARBA" id="ARBA00012737"/>
    </source>
</evidence>
<evidence type="ECO:0000313" key="12">
    <source>
        <dbReference type="EMBL" id="AUR53121.1"/>
    </source>
</evidence>
<dbReference type="InterPro" id="IPR006426">
    <property type="entry name" value="Asn_synth_AEB"/>
</dbReference>
<gene>
    <name evidence="12" type="primary">asnB</name>
    <name evidence="12" type="ORF">CUN60_12770</name>
</gene>
<dbReference type="GO" id="GO:0005829">
    <property type="term" value="C:cytosol"/>
    <property type="evidence" value="ECO:0007669"/>
    <property type="project" value="TreeGrafter"/>
</dbReference>
<evidence type="ECO:0000256" key="6">
    <source>
        <dbReference type="ARBA" id="ARBA00022962"/>
    </source>
</evidence>
<feature type="domain" description="Glutamine amidotransferase type-2" evidence="11">
    <location>
        <begin position="2"/>
        <end position="218"/>
    </location>
</feature>
<dbReference type="GO" id="GO:0004066">
    <property type="term" value="F:asparagine synthase (glutamine-hydrolyzing) activity"/>
    <property type="evidence" value="ECO:0007669"/>
    <property type="project" value="UniProtKB-EC"/>
</dbReference>
<keyword evidence="4 9" id="KW-0547">Nucleotide-binding</keyword>
<feature type="binding site" evidence="9">
    <location>
        <position position="301"/>
    </location>
    <ligand>
        <name>ATP</name>
        <dbReference type="ChEBI" id="CHEBI:30616"/>
    </ligand>
</feature>
<evidence type="ECO:0000256" key="1">
    <source>
        <dbReference type="ARBA" id="ARBA00005187"/>
    </source>
</evidence>
<dbReference type="PROSITE" id="PS51278">
    <property type="entry name" value="GATASE_TYPE_2"/>
    <property type="match status" value="1"/>
</dbReference>
<dbReference type="InterPro" id="IPR014729">
    <property type="entry name" value="Rossmann-like_a/b/a_fold"/>
</dbReference>
<dbReference type="KEGG" id="nba:CUN60_12770"/>
<proteinExistence type="inferred from homology"/>
<reference evidence="13" key="1">
    <citation type="submission" date="2017-11" db="EMBL/GenBank/DDBJ databases">
        <authorList>
            <person name="Chan K.G."/>
            <person name="Lee L.S."/>
        </authorList>
    </citation>
    <scope>NUCLEOTIDE SEQUENCE [LARGE SCALE GENOMIC DNA]</scope>
    <source>
        <strain evidence="13">DSM 100970</strain>
    </source>
</reference>
<dbReference type="CDD" id="cd01991">
    <property type="entry name" value="Asn_synthase_B_C"/>
    <property type="match status" value="1"/>
</dbReference>
<keyword evidence="5 9" id="KW-0067">ATP-binding</keyword>
<evidence type="ECO:0000256" key="4">
    <source>
        <dbReference type="ARBA" id="ARBA00022741"/>
    </source>
</evidence>
<dbReference type="SUPFAM" id="SSF52402">
    <property type="entry name" value="Adenine nucleotide alpha hydrolases-like"/>
    <property type="match status" value="1"/>
</dbReference>
<evidence type="ECO:0000256" key="5">
    <source>
        <dbReference type="ARBA" id="ARBA00022840"/>
    </source>
</evidence>
<evidence type="ECO:0000256" key="9">
    <source>
        <dbReference type="PIRSR" id="PIRSR001589-2"/>
    </source>
</evidence>
<dbReference type="EC" id="6.3.5.4" evidence="3"/>
<feature type="binding site" evidence="9">
    <location>
        <position position="104"/>
    </location>
    <ligand>
        <name>L-glutamine</name>
        <dbReference type="ChEBI" id="CHEBI:58359"/>
    </ligand>
</feature>
<dbReference type="GO" id="GO:0006529">
    <property type="term" value="P:asparagine biosynthetic process"/>
    <property type="evidence" value="ECO:0007669"/>
    <property type="project" value="UniProtKB-KW"/>
</dbReference>
<dbReference type="GO" id="GO:0005524">
    <property type="term" value="F:ATP binding"/>
    <property type="evidence" value="ECO:0007669"/>
    <property type="project" value="UniProtKB-KW"/>
</dbReference>
<dbReference type="InterPro" id="IPR001962">
    <property type="entry name" value="Asn_synthase"/>
</dbReference>
<keyword evidence="8" id="KW-0061">Asparagine biosynthesis</keyword>
<dbReference type="InterPro" id="IPR051786">
    <property type="entry name" value="ASN_synthetase/amidase"/>
</dbReference>
<dbReference type="RefSeq" id="WP_102952407.1">
    <property type="nucleotide sequence ID" value="NZ_CP024847.1"/>
</dbReference>